<evidence type="ECO:0000313" key="2">
    <source>
        <dbReference type="EMBL" id="OJJ79337.1"/>
    </source>
</evidence>
<evidence type="ECO:0000256" key="1">
    <source>
        <dbReference type="SAM" id="MobiDB-lite"/>
    </source>
</evidence>
<accession>A0A1L9V5W8</accession>
<proteinExistence type="predicted"/>
<feature type="region of interest" description="Disordered" evidence="1">
    <location>
        <begin position="14"/>
        <end position="35"/>
    </location>
</feature>
<evidence type="ECO:0000313" key="3">
    <source>
        <dbReference type="Proteomes" id="UP000184300"/>
    </source>
</evidence>
<protein>
    <submittedName>
        <fullName evidence="2">Uncharacterized protein</fullName>
    </submittedName>
</protein>
<organism evidence="2 3">
    <name type="scientific">Aspergillus glaucus CBS 516.65</name>
    <dbReference type="NCBI Taxonomy" id="1160497"/>
    <lineage>
        <taxon>Eukaryota</taxon>
        <taxon>Fungi</taxon>
        <taxon>Dikarya</taxon>
        <taxon>Ascomycota</taxon>
        <taxon>Pezizomycotina</taxon>
        <taxon>Eurotiomycetes</taxon>
        <taxon>Eurotiomycetidae</taxon>
        <taxon>Eurotiales</taxon>
        <taxon>Aspergillaceae</taxon>
        <taxon>Aspergillus</taxon>
        <taxon>Aspergillus subgen. Aspergillus</taxon>
    </lineage>
</organism>
<gene>
    <name evidence="2" type="ORF">ASPGLDRAFT_61921</name>
</gene>
<dbReference type="VEuPathDB" id="FungiDB:ASPGLDRAFT_61921"/>
<sequence>MHATFLNIDVDRKPSCGNQYQGQPKNKASPATADTARSRNDLEVIFNTVANRWGLERTSLILTPEKDIKFARAVKRMAKLGIPFEQVIARSNQSILRRLTWGRGKRGPPNFSDIDLNKILLNAPDAVDVAAEEASRQWNDPCCHLLPRKIFQASTATPKAPLADAQQRLEVNEATSGAAPIRRLKAIQPLISLVEDRAIADVGIAQSAVPPKAQGATTSLTSRTGIAKDESYSKEVCEEGFWKDLEFEVSVILGSEEAGKLFIKHLQERLLDASDDMTAEAIARADSMSGGAGGPSDVLAGS</sequence>
<dbReference type="AlphaFoldDB" id="A0A1L9V5W8"/>
<name>A0A1L9V5W8_ASPGL</name>
<keyword evidence="3" id="KW-1185">Reference proteome</keyword>
<dbReference type="Proteomes" id="UP000184300">
    <property type="component" value="Unassembled WGS sequence"/>
</dbReference>
<dbReference type="GeneID" id="34464754"/>
<feature type="compositionally biased region" description="Polar residues" evidence="1">
    <location>
        <begin position="16"/>
        <end position="26"/>
    </location>
</feature>
<dbReference type="EMBL" id="KV878919">
    <property type="protein sequence ID" value="OJJ79337.1"/>
    <property type="molecule type" value="Genomic_DNA"/>
</dbReference>
<reference evidence="3" key="1">
    <citation type="journal article" date="2017" name="Genome Biol.">
        <title>Comparative genomics reveals high biological diversity and specific adaptations in the industrially and medically important fungal genus Aspergillus.</title>
        <authorList>
            <person name="de Vries R.P."/>
            <person name="Riley R."/>
            <person name="Wiebenga A."/>
            <person name="Aguilar-Osorio G."/>
            <person name="Amillis S."/>
            <person name="Uchima C.A."/>
            <person name="Anderluh G."/>
            <person name="Asadollahi M."/>
            <person name="Askin M."/>
            <person name="Barry K."/>
            <person name="Battaglia E."/>
            <person name="Bayram O."/>
            <person name="Benocci T."/>
            <person name="Braus-Stromeyer S.A."/>
            <person name="Caldana C."/>
            <person name="Canovas D."/>
            <person name="Cerqueira G.C."/>
            <person name="Chen F."/>
            <person name="Chen W."/>
            <person name="Choi C."/>
            <person name="Clum A."/>
            <person name="Dos Santos R.A."/>
            <person name="Damasio A.R."/>
            <person name="Diallinas G."/>
            <person name="Emri T."/>
            <person name="Fekete E."/>
            <person name="Flipphi M."/>
            <person name="Freyberg S."/>
            <person name="Gallo A."/>
            <person name="Gournas C."/>
            <person name="Habgood R."/>
            <person name="Hainaut M."/>
            <person name="Harispe M.L."/>
            <person name="Henrissat B."/>
            <person name="Hilden K.S."/>
            <person name="Hope R."/>
            <person name="Hossain A."/>
            <person name="Karabika E."/>
            <person name="Karaffa L."/>
            <person name="Karanyi Z."/>
            <person name="Krasevec N."/>
            <person name="Kuo A."/>
            <person name="Kusch H."/>
            <person name="LaButti K."/>
            <person name="Lagendijk E.L."/>
            <person name="Lapidus A."/>
            <person name="Levasseur A."/>
            <person name="Lindquist E."/>
            <person name="Lipzen A."/>
            <person name="Logrieco A.F."/>
            <person name="MacCabe A."/>
            <person name="Maekelae M.R."/>
            <person name="Malavazi I."/>
            <person name="Melin P."/>
            <person name="Meyer V."/>
            <person name="Mielnichuk N."/>
            <person name="Miskei M."/>
            <person name="Molnar A.P."/>
            <person name="Mule G."/>
            <person name="Ngan C.Y."/>
            <person name="Orejas M."/>
            <person name="Orosz E."/>
            <person name="Ouedraogo J.P."/>
            <person name="Overkamp K.M."/>
            <person name="Park H.-S."/>
            <person name="Perrone G."/>
            <person name="Piumi F."/>
            <person name="Punt P.J."/>
            <person name="Ram A.F."/>
            <person name="Ramon A."/>
            <person name="Rauscher S."/>
            <person name="Record E."/>
            <person name="Riano-Pachon D.M."/>
            <person name="Robert V."/>
            <person name="Roehrig J."/>
            <person name="Ruller R."/>
            <person name="Salamov A."/>
            <person name="Salih N.S."/>
            <person name="Samson R.A."/>
            <person name="Sandor E."/>
            <person name="Sanguinetti M."/>
            <person name="Schuetze T."/>
            <person name="Sepcic K."/>
            <person name="Shelest E."/>
            <person name="Sherlock G."/>
            <person name="Sophianopoulou V."/>
            <person name="Squina F.M."/>
            <person name="Sun H."/>
            <person name="Susca A."/>
            <person name="Todd R.B."/>
            <person name="Tsang A."/>
            <person name="Unkles S.E."/>
            <person name="van de Wiele N."/>
            <person name="van Rossen-Uffink D."/>
            <person name="Oliveira J.V."/>
            <person name="Vesth T.C."/>
            <person name="Visser J."/>
            <person name="Yu J.-H."/>
            <person name="Zhou M."/>
            <person name="Andersen M.R."/>
            <person name="Archer D.B."/>
            <person name="Baker S.E."/>
            <person name="Benoit I."/>
            <person name="Brakhage A.A."/>
            <person name="Braus G.H."/>
            <person name="Fischer R."/>
            <person name="Frisvad J.C."/>
            <person name="Goldman G.H."/>
            <person name="Houbraken J."/>
            <person name="Oakley B."/>
            <person name="Pocsi I."/>
            <person name="Scazzocchio C."/>
            <person name="Seiboth B."/>
            <person name="vanKuyk P.A."/>
            <person name="Wortman J."/>
            <person name="Dyer P.S."/>
            <person name="Grigoriev I.V."/>
        </authorList>
    </citation>
    <scope>NUCLEOTIDE SEQUENCE [LARGE SCALE GENOMIC DNA]</scope>
    <source>
        <strain evidence="3">CBS 516.65</strain>
    </source>
</reference>
<dbReference type="RefSeq" id="XP_022396035.1">
    <property type="nucleotide sequence ID" value="XM_022548494.1"/>
</dbReference>